<proteinExistence type="predicted"/>
<dbReference type="AlphaFoldDB" id="A0AAI8Z853"/>
<comment type="caution">
    <text evidence="1">The sequence shown here is derived from an EMBL/GenBank/DDBJ whole genome shotgun (WGS) entry which is preliminary data.</text>
</comment>
<accession>A0AAI8Z853</accession>
<dbReference type="EMBL" id="CAVMBE010000106">
    <property type="protein sequence ID" value="CAK4034157.1"/>
    <property type="molecule type" value="Genomic_DNA"/>
</dbReference>
<evidence type="ECO:0000313" key="2">
    <source>
        <dbReference type="Proteomes" id="UP001296104"/>
    </source>
</evidence>
<dbReference type="InterPro" id="IPR038883">
    <property type="entry name" value="AN11006-like"/>
</dbReference>
<evidence type="ECO:0000313" key="1">
    <source>
        <dbReference type="EMBL" id="CAK4034157.1"/>
    </source>
</evidence>
<name>A0AAI8Z853_9PEZI</name>
<keyword evidence="2" id="KW-1185">Reference proteome</keyword>
<sequence length="101" mass="11048">MAQPSSSSDSGKCKLLELPAELRNDIYRLVLVPEDDAAVDIDANGYDRPGLLSTCKQIYYEARKIFYAENKFMFLVAGFDATYHAGEGDGCTGPTGNTVFL</sequence>
<protein>
    <submittedName>
        <fullName evidence="1">Uncharacterized protein</fullName>
    </submittedName>
</protein>
<organism evidence="1 2">
    <name type="scientific">Lecanosticta acicola</name>
    <dbReference type="NCBI Taxonomy" id="111012"/>
    <lineage>
        <taxon>Eukaryota</taxon>
        <taxon>Fungi</taxon>
        <taxon>Dikarya</taxon>
        <taxon>Ascomycota</taxon>
        <taxon>Pezizomycotina</taxon>
        <taxon>Dothideomycetes</taxon>
        <taxon>Dothideomycetidae</taxon>
        <taxon>Mycosphaerellales</taxon>
        <taxon>Mycosphaerellaceae</taxon>
        <taxon>Lecanosticta</taxon>
    </lineage>
</organism>
<dbReference type="Proteomes" id="UP001296104">
    <property type="component" value="Unassembled WGS sequence"/>
</dbReference>
<reference evidence="1" key="1">
    <citation type="submission" date="2023-11" db="EMBL/GenBank/DDBJ databases">
        <authorList>
            <person name="Alioto T."/>
            <person name="Alioto T."/>
            <person name="Gomez Garrido J."/>
        </authorList>
    </citation>
    <scope>NUCLEOTIDE SEQUENCE</scope>
</reference>
<dbReference type="PANTHER" id="PTHR42085:SF1">
    <property type="entry name" value="F-BOX DOMAIN-CONTAINING PROTEIN"/>
    <property type="match status" value="1"/>
</dbReference>
<gene>
    <name evidence="1" type="ORF">LECACI_7A009315</name>
</gene>
<dbReference type="PANTHER" id="PTHR42085">
    <property type="entry name" value="F-BOX DOMAIN-CONTAINING PROTEIN"/>
    <property type="match status" value="1"/>
</dbReference>